<evidence type="ECO:0000256" key="1">
    <source>
        <dbReference type="SAM" id="MobiDB-lite"/>
    </source>
</evidence>
<evidence type="ECO:0000313" key="2">
    <source>
        <dbReference type="EMBL" id="KAL3089661.1"/>
    </source>
</evidence>
<name>A0ABD2JGA9_9BILA</name>
<dbReference type="Proteomes" id="UP001620626">
    <property type="component" value="Unassembled WGS sequence"/>
</dbReference>
<evidence type="ECO:0000313" key="3">
    <source>
        <dbReference type="Proteomes" id="UP001620626"/>
    </source>
</evidence>
<organism evidence="2 3">
    <name type="scientific">Heterodera trifolii</name>
    <dbReference type="NCBI Taxonomy" id="157864"/>
    <lineage>
        <taxon>Eukaryota</taxon>
        <taxon>Metazoa</taxon>
        <taxon>Ecdysozoa</taxon>
        <taxon>Nematoda</taxon>
        <taxon>Chromadorea</taxon>
        <taxon>Rhabditida</taxon>
        <taxon>Tylenchina</taxon>
        <taxon>Tylenchomorpha</taxon>
        <taxon>Tylenchoidea</taxon>
        <taxon>Heteroderidae</taxon>
        <taxon>Heteroderinae</taxon>
        <taxon>Heterodera</taxon>
    </lineage>
</organism>
<accession>A0ABD2JGA9</accession>
<reference evidence="2 3" key="1">
    <citation type="submission" date="2024-10" db="EMBL/GenBank/DDBJ databases">
        <authorList>
            <person name="Kim D."/>
        </authorList>
    </citation>
    <scope>NUCLEOTIDE SEQUENCE [LARGE SCALE GENOMIC DNA]</scope>
    <source>
        <strain evidence="2">BH-2024</strain>
    </source>
</reference>
<feature type="compositionally biased region" description="Polar residues" evidence="1">
    <location>
        <begin position="29"/>
        <end position="40"/>
    </location>
</feature>
<sequence>MAKANVGETEQPKQAEKKPFCAVYGVGKNEQQPNESTTANGRRGEAGNRTNIHIEQQQYDENSYLSVNRTQHIFGWSDEEGRRALAQRNINDLLADNEQQQNAITTLSPFRVFTTLTNCENADWDELREVRVRELAEARQRVMFMENTMRCERSRLREENLRLRNALAFAKVELIGQKNCDNSSGDSAKNIHKNGKLIYFSPKIDNLQKYAKIIHKESEEFGSNSKGRRRTI</sequence>
<gene>
    <name evidence="2" type="ORF">niasHT_020440</name>
</gene>
<dbReference type="AlphaFoldDB" id="A0ABD2JGA9"/>
<protein>
    <submittedName>
        <fullName evidence="2">Uncharacterized protein</fullName>
    </submittedName>
</protein>
<feature type="region of interest" description="Disordered" evidence="1">
    <location>
        <begin position="24"/>
        <end position="46"/>
    </location>
</feature>
<comment type="caution">
    <text evidence="2">The sequence shown here is derived from an EMBL/GenBank/DDBJ whole genome shotgun (WGS) entry which is preliminary data.</text>
</comment>
<proteinExistence type="predicted"/>
<keyword evidence="3" id="KW-1185">Reference proteome</keyword>
<dbReference type="EMBL" id="JBICBT010000977">
    <property type="protein sequence ID" value="KAL3089661.1"/>
    <property type="molecule type" value="Genomic_DNA"/>
</dbReference>